<dbReference type="InterPro" id="IPR016161">
    <property type="entry name" value="Ald_DH/histidinol_DH"/>
</dbReference>
<dbReference type="SUPFAM" id="SSF53720">
    <property type="entry name" value="ALDH-like"/>
    <property type="match status" value="1"/>
</dbReference>
<dbReference type="InterPro" id="IPR016160">
    <property type="entry name" value="Ald_DH_CS_CYS"/>
</dbReference>
<dbReference type="Gene3D" id="3.40.605.10">
    <property type="entry name" value="Aldehyde Dehydrogenase, Chain A, domain 1"/>
    <property type="match status" value="1"/>
</dbReference>
<keyword evidence="2 3" id="KW-0560">Oxidoreductase</keyword>
<evidence type="ECO:0000256" key="2">
    <source>
        <dbReference type="ARBA" id="ARBA00023002"/>
    </source>
</evidence>
<dbReference type="PANTHER" id="PTHR43353:SF5">
    <property type="entry name" value="SUCCINATE-SEMIALDEHYDE DEHYDROGENASE, MITOCHONDRIAL"/>
    <property type="match status" value="1"/>
</dbReference>
<dbReference type="InterPro" id="IPR010102">
    <property type="entry name" value="Succ_semiAld_DH"/>
</dbReference>
<dbReference type="InterPro" id="IPR015590">
    <property type="entry name" value="Aldehyde_DH_dom"/>
</dbReference>
<evidence type="ECO:0000259" key="4">
    <source>
        <dbReference type="Pfam" id="PF00171"/>
    </source>
</evidence>
<evidence type="ECO:0000256" key="1">
    <source>
        <dbReference type="ARBA" id="ARBA00009986"/>
    </source>
</evidence>
<dbReference type="PANTHER" id="PTHR43353">
    <property type="entry name" value="SUCCINATE-SEMIALDEHYDE DEHYDROGENASE, MITOCHONDRIAL"/>
    <property type="match status" value="1"/>
</dbReference>
<dbReference type="CDD" id="cd07103">
    <property type="entry name" value="ALDH_F5_SSADH_GabD"/>
    <property type="match status" value="1"/>
</dbReference>
<evidence type="ECO:0000313" key="5">
    <source>
        <dbReference type="EMBL" id="NCU16618.1"/>
    </source>
</evidence>
<proteinExistence type="inferred from homology"/>
<feature type="domain" description="Aldehyde dehydrogenase" evidence="4">
    <location>
        <begin position="17"/>
        <end position="478"/>
    </location>
</feature>
<dbReference type="EMBL" id="JAACYS010000006">
    <property type="protein sequence ID" value="NCU16618.1"/>
    <property type="molecule type" value="Genomic_DNA"/>
</dbReference>
<dbReference type="Proteomes" id="UP000743899">
    <property type="component" value="Unassembled WGS sequence"/>
</dbReference>
<comment type="caution">
    <text evidence="5">The sequence shown here is derived from an EMBL/GenBank/DDBJ whole genome shotgun (WGS) entry which is preliminary data.</text>
</comment>
<dbReference type="RefSeq" id="WP_161919456.1">
    <property type="nucleotide sequence ID" value="NZ_JAACYS010000006.1"/>
</dbReference>
<dbReference type="PROSITE" id="PS00070">
    <property type="entry name" value="ALDEHYDE_DEHYDR_CYS"/>
    <property type="match status" value="1"/>
</dbReference>
<dbReference type="InterPro" id="IPR050740">
    <property type="entry name" value="Aldehyde_DH_Superfamily"/>
</dbReference>
<evidence type="ECO:0000256" key="3">
    <source>
        <dbReference type="PIRNR" id="PIRNR036492"/>
    </source>
</evidence>
<accession>A0ABW9ZZM3</accession>
<dbReference type="InterPro" id="IPR012394">
    <property type="entry name" value="Aldehyde_DH_NAD(P)"/>
</dbReference>
<reference evidence="5 6" key="1">
    <citation type="submission" date="2020-01" db="EMBL/GenBank/DDBJ databases">
        <title>A novel Bacillus sp. from Pasinler.</title>
        <authorList>
            <person name="Adiguzel A."/>
            <person name="Ay H."/>
            <person name="Baltaci M.O."/>
        </authorList>
    </citation>
    <scope>NUCLEOTIDE SEQUENCE [LARGE SCALE GENOMIC DNA]</scope>
    <source>
        <strain evidence="5 6">P1</strain>
    </source>
</reference>
<dbReference type="NCBIfam" id="TIGR01780">
    <property type="entry name" value="SSADH"/>
    <property type="match status" value="1"/>
</dbReference>
<comment type="similarity">
    <text evidence="1 3">Belongs to the aldehyde dehydrogenase family.</text>
</comment>
<dbReference type="Gene3D" id="3.40.309.10">
    <property type="entry name" value="Aldehyde Dehydrogenase, Chain A, domain 2"/>
    <property type="match status" value="1"/>
</dbReference>
<dbReference type="PIRSF" id="PIRSF036492">
    <property type="entry name" value="ALDH"/>
    <property type="match status" value="1"/>
</dbReference>
<dbReference type="InterPro" id="IPR016163">
    <property type="entry name" value="Ald_DH_C"/>
</dbReference>
<protein>
    <recommendedName>
        <fullName evidence="3">Aldehyde dehydrogenase</fullName>
    </recommendedName>
</protein>
<evidence type="ECO:0000313" key="6">
    <source>
        <dbReference type="Proteomes" id="UP000743899"/>
    </source>
</evidence>
<organism evidence="5 6">
    <name type="scientific">Pallidibacillus pasinlerensis</name>
    <dbReference type="NCBI Taxonomy" id="2703818"/>
    <lineage>
        <taxon>Bacteria</taxon>
        <taxon>Bacillati</taxon>
        <taxon>Bacillota</taxon>
        <taxon>Bacilli</taxon>
        <taxon>Bacillales</taxon>
        <taxon>Bacillaceae</taxon>
        <taxon>Pallidibacillus</taxon>
    </lineage>
</organism>
<name>A0ABW9ZZM3_9BACI</name>
<dbReference type="InterPro" id="IPR016162">
    <property type="entry name" value="Ald_DH_N"/>
</dbReference>
<keyword evidence="6" id="KW-1185">Reference proteome</keyword>
<sequence>MAARTVLLDRMYVNGEWVKAISNESFAITNPADGEHIASVPNGDKEDAILAVDAAYDAFKKWSQKTADERSHLLRRWYDNILDSKDEIAEILTLEQGKPLKEALGEVTYAASFIQWYAEEAKRVYGETIPASAVDKRLLVLKQPVGVVAAITPWNFPAAMITRKVAPALAAGCTVVIKPAEQTPLTALKLAEAAERAGFPKGVINIVTGDAQEIGDAWLKDSRVRKITFTGSTEVGKLLMRGAADNVKKVSLELGGHAPFIVFPDADIDAAVQGVMQSKFRNNGQTCVCANRVYVHSSIVDEFVRKFAEEAKKLTVGFGLEPETQVGPLIDEQAYIKVESHIHDAVSKGANIECGGRRIEDLEDGYFVEPTVLSNVTEDMRIMKEETFGPVAPVITFDDTEDVIERANNTPYGLAAYLFTTNLKTAVTVSEQLEYGIVGINDGLPAVAQAPFGGFKESGLGREGGHHGIEEFLEVKYVSIKL</sequence>
<gene>
    <name evidence="5" type="ORF">GW534_02365</name>
</gene>
<dbReference type="Pfam" id="PF00171">
    <property type="entry name" value="Aldedh"/>
    <property type="match status" value="1"/>
</dbReference>